<keyword evidence="3" id="KW-0808">Transferase</keyword>
<evidence type="ECO:0000256" key="2">
    <source>
        <dbReference type="ARBA" id="ARBA00030285"/>
    </source>
</evidence>
<keyword evidence="3" id="KW-0696">RNA-directed RNA polymerase</keyword>
<reference evidence="3" key="1">
    <citation type="journal article" date="2024" name="NPJ Biofilms Microbiomes">
        <title>Decoding the RNA viromes in shrew lungs along the eastern coast of China.</title>
        <authorList>
            <person name="Zhang J.T."/>
            <person name="Hu Z.Y."/>
            <person name="Tang F."/>
            <person name="Liu Y.T."/>
            <person name="Tan W.L."/>
            <person name="Ma X.F."/>
            <person name="Zhang Y.F."/>
            <person name="Si G.Q."/>
            <person name="Zhang L."/>
            <person name="Zhang M.Q."/>
            <person name="Peng C."/>
            <person name="Fu B.K."/>
            <person name="Fang L.Q."/>
            <person name="Zhang X.A."/>
            <person name="Liu W."/>
        </authorList>
    </citation>
    <scope>NUCLEOTIDE SEQUENCE</scope>
    <source>
        <strain evidence="3">Aliu_1</strain>
    </source>
</reference>
<dbReference type="InterPro" id="IPR029063">
    <property type="entry name" value="SAM-dependent_MTases_sf"/>
</dbReference>
<evidence type="ECO:0000256" key="1">
    <source>
        <dbReference type="ARBA" id="ARBA00018602"/>
    </source>
</evidence>
<evidence type="ECO:0000313" key="3">
    <source>
        <dbReference type="EMBL" id="WZI33320.1"/>
    </source>
</evidence>
<sequence length="1162" mass="131224">MTTTPNFRPNLLQLVRINNENNMTFQGDSVNRTINFAARHYMIVALTTLPLQFEQTVPPGYPALLKSFFHWDPDVRDHYSPCTWCCNDVDDVPLEFGLATQVDLTCYSSLRLVGCSPYEEYVLLENMREATEGRARRWAVNQQMDPTNVLVQEIAYLSVLSLFHTEQLWAFEGARDMGFKHTPSGQTLDALAVAMNLKNPGTVSINLLRSIPAEVLYNFLVCCIVEWYISWVGQSSTLAASMTGDMLQDFRNPLGPLFEKLRQAGLLQKVLIGSHNSDVTAIRIEWLAGDGTNGEHAATSFIRQHRSFLENWADGISVAPSLKIFINMETDDVIEQRLENDYQSLTMVAARYLTKSSGGKTCVDDVVDCMMLAWAENPRDSAPGLAESWDEVNLTLLEAHLVNKFRAVNDVTQHRRLARLVVLCHIPMWLRRAEWVLPGQLVVGQLSNMFEVCLFDDFEFRVSNEGTVHNEKVAQALTAMLPEPVLRHVIDCQLRFVEMGIITPDMIDMVDTLVNNCTAIIQPVNCRMYGIITREDAERVVKSQAESVLDRLRDGFIREQELAQELRAHEAVDLDIRHACHMAHPEYNLAPPMFEVGRPPHPELYDLMRDPLKELAADLPTDVHVDLREVTRCVGRHNTSVAKFSLLMADLGIFDILTEVAHPFTVVCLADGIGGVTAMCAHHFPQAQVVYNSLMVGSTDQGEASDASIFNPPLETLDTTYTPDTATRIHWSGSYPGDLTLPEVQYCVMSCTAKLGLPVFMITMDADINWAAGDTGYRPLLWAPLIIASQILHPDGVCIVKTFNVEYECISEFLYVLHCLYMHVHITRSPSTRSGSWELLIAFAVPYNMLTTAGLVINAYQGVGSFMMSVELCGVIRHASHNFADQVHQWRTAGRYIHPIPLMNIFNTYAGMRLWPLSCHHLTQIWGTHEGSGLRHKCTLLYDLKTKVSADVGARVLRLMPRRGRTRIRATGRRGQIVGAGWAFMFSQATYVTSCLTMIWFVESLCEANVPILFMNLRDHIDRLWDVILDRLAMLRINVQWDPVMNSWVITAMTKKLSLLSVVKKAIMRCLQICGVIRLIDHNLLEYQQECLHWIQGFHRDIVLHQCCIDQAAQSRQSWANLDGATQMPDVDFVIDEPDAAWDPDADEDFRGDADWADLMDD</sequence>
<reference evidence="3" key="2">
    <citation type="submission" date="2024-01" db="EMBL/GenBank/DDBJ databases">
        <authorList>
            <person name="Zhang X.-A."/>
            <person name="Zhang J.-T."/>
            <person name="Hu Z.-Y."/>
            <person name="Liu W."/>
        </authorList>
    </citation>
    <scope>NUCLEOTIDE SEQUENCE</scope>
    <source>
        <strain evidence="3">Aliu_1</strain>
    </source>
</reference>
<dbReference type="GO" id="GO:0003968">
    <property type="term" value="F:RNA-directed RNA polymerase activity"/>
    <property type="evidence" value="ECO:0007669"/>
    <property type="project" value="UniProtKB-KW"/>
</dbReference>
<protein>
    <recommendedName>
        <fullName evidence="1">RNA-directed RNA polymerase L</fullName>
    </recommendedName>
    <alternativeName>
        <fullName evidence="2">Large structural protein</fullName>
    </alternativeName>
</protein>
<proteinExistence type="predicted"/>
<dbReference type="Gene3D" id="3.40.50.150">
    <property type="entry name" value="Vaccinia Virus protein VP39"/>
    <property type="match status" value="1"/>
</dbReference>
<dbReference type="EMBL" id="PP272606">
    <property type="protein sequence ID" value="WZI33320.1"/>
    <property type="molecule type" value="Viral_cRNA"/>
</dbReference>
<organism evidence="3">
    <name type="scientific">Shrew ollusvirus</name>
    <dbReference type="NCBI Taxonomy" id="3139588"/>
    <lineage>
        <taxon>Viruses</taxon>
        <taxon>Riboviria</taxon>
        <taxon>Orthornavirae</taxon>
        <taxon>Negarnaviricota</taxon>
        <taxon>Haploviricotina</taxon>
        <taxon>Monjiviricetes</taxon>
        <taxon>Jingchuvirales</taxon>
        <taxon>Aliusviridae</taxon>
        <taxon>Ollusvirus</taxon>
    </lineage>
</organism>
<accession>A0AB38ZJX1</accession>
<name>A0AB38ZJX1_9VIRU</name>
<keyword evidence="3" id="KW-0548">Nucleotidyltransferase</keyword>